<dbReference type="GO" id="GO:0070403">
    <property type="term" value="F:NAD+ binding"/>
    <property type="evidence" value="ECO:0007669"/>
    <property type="project" value="InterPro"/>
</dbReference>
<dbReference type="SUPFAM" id="SSF51735">
    <property type="entry name" value="NAD(P)-binding Rossmann-fold domains"/>
    <property type="match status" value="1"/>
</dbReference>
<sequence length="322" mass="32727">MTLRTVTVIGLGLIGGSLLRALADRPDLTLHAYDSDPGTRALATTAGGHAWRVHESAGAAARDADLVVLAVPPHAIDGVLAGLADLPALVTDVCSVKSPVLDAARRYPVRFVGGHPMAGTERSGFAASDPALFADRTWVLCLEAGTDLADWLTVAALVTALGSRVVPTTADRHDAAVARVSHLTHLAASALAATAADPLSRTLGAGSFADGTRVAGSSPELWADICAANAGALRPALDAFADRLTAARSTLDGADPRPALAEWFTPGYASRTTWPPTPAGSRTVPATREALLALGAAGGWLTAVTAEPAPHLTGTEPAAGTE</sequence>
<dbReference type="Pfam" id="PF20463">
    <property type="entry name" value="PDH_C"/>
    <property type="match status" value="1"/>
</dbReference>
<feature type="domain" description="Prephenate/arogenate dehydrogenase" evidence="3">
    <location>
        <begin position="4"/>
        <end position="282"/>
    </location>
</feature>
<keyword evidence="2" id="KW-0560">Oxidoreductase</keyword>
<name>A0A8J3NEW7_9ACTN</name>
<dbReference type="InterPro" id="IPR046826">
    <property type="entry name" value="PDH_N"/>
</dbReference>
<dbReference type="PANTHER" id="PTHR21363:SF0">
    <property type="entry name" value="PREPHENATE DEHYDROGENASE [NADP(+)]"/>
    <property type="match status" value="1"/>
</dbReference>
<dbReference type="InterPro" id="IPR050812">
    <property type="entry name" value="Preph/Arog_dehydrog"/>
</dbReference>
<dbReference type="GO" id="GO:0004665">
    <property type="term" value="F:prephenate dehydrogenase (NADP+) activity"/>
    <property type="evidence" value="ECO:0007669"/>
    <property type="project" value="InterPro"/>
</dbReference>
<proteinExistence type="inferred from homology"/>
<evidence type="ECO:0000313" key="5">
    <source>
        <dbReference type="Proteomes" id="UP000612808"/>
    </source>
</evidence>
<dbReference type="InterPro" id="IPR036291">
    <property type="entry name" value="NAD(P)-bd_dom_sf"/>
</dbReference>
<evidence type="ECO:0000256" key="2">
    <source>
        <dbReference type="ARBA" id="ARBA00023002"/>
    </source>
</evidence>
<gene>
    <name evidence="4" type="ORF">Aru02nite_52040</name>
</gene>
<dbReference type="PANTHER" id="PTHR21363">
    <property type="entry name" value="PREPHENATE DEHYDROGENASE"/>
    <property type="match status" value="1"/>
</dbReference>
<protein>
    <submittedName>
        <fullName evidence="4">Prephenate dehydrogenase</fullName>
    </submittedName>
</protein>
<dbReference type="GO" id="GO:0006571">
    <property type="term" value="P:tyrosine biosynthetic process"/>
    <property type="evidence" value="ECO:0007669"/>
    <property type="project" value="InterPro"/>
</dbReference>
<dbReference type="Gene3D" id="3.40.50.720">
    <property type="entry name" value="NAD(P)-binding Rossmann-like Domain"/>
    <property type="match status" value="1"/>
</dbReference>
<organism evidence="4 5">
    <name type="scientific">Actinocatenispora rupis</name>
    <dbReference type="NCBI Taxonomy" id="519421"/>
    <lineage>
        <taxon>Bacteria</taxon>
        <taxon>Bacillati</taxon>
        <taxon>Actinomycetota</taxon>
        <taxon>Actinomycetes</taxon>
        <taxon>Micromonosporales</taxon>
        <taxon>Micromonosporaceae</taxon>
        <taxon>Actinocatenispora</taxon>
    </lineage>
</organism>
<dbReference type="Gene3D" id="1.10.3660.10">
    <property type="entry name" value="6-phosphogluconate dehydrogenase C-terminal like domain"/>
    <property type="match status" value="1"/>
</dbReference>
<dbReference type="InterPro" id="IPR008927">
    <property type="entry name" value="6-PGluconate_DH-like_C_sf"/>
</dbReference>
<comment type="similarity">
    <text evidence="1">Belongs to the prephenate/arogenate dehydrogenase family.</text>
</comment>
<accession>A0A8J3NEW7</accession>
<dbReference type="AlphaFoldDB" id="A0A8J3NEW7"/>
<dbReference type="PROSITE" id="PS51176">
    <property type="entry name" value="PDH_ADH"/>
    <property type="match status" value="1"/>
</dbReference>
<reference evidence="4" key="1">
    <citation type="submission" date="2021-01" db="EMBL/GenBank/DDBJ databases">
        <title>Whole genome shotgun sequence of Actinocatenispora rupis NBRC 107355.</title>
        <authorList>
            <person name="Komaki H."/>
            <person name="Tamura T."/>
        </authorList>
    </citation>
    <scope>NUCLEOTIDE SEQUENCE</scope>
    <source>
        <strain evidence="4">NBRC 107355</strain>
    </source>
</reference>
<evidence type="ECO:0000313" key="4">
    <source>
        <dbReference type="EMBL" id="GID14315.1"/>
    </source>
</evidence>
<keyword evidence="5" id="KW-1185">Reference proteome</keyword>
<dbReference type="EMBL" id="BOMB01000030">
    <property type="protein sequence ID" value="GID14315.1"/>
    <property type="molecule type" value="Genomic_DNA"/>
</dbReference>
<evidence type="ECO:0000259" key="3">
    <source>
        <dbReference type="PROSITE" id="PS51176"/>
    </source>
</evidence>
<dbReference type="Pfam" id="PF02153">
    <property type="entry name" value="PDH_N"/>
    <property type="match status" value="1"/>
</dbReference>
<dbReference type="SUPFAM" id="SSF48179">
    <property type="entry name" value="6-phosphogluconate dehydrogenase C-terminal domain-like"/>
    <property type="match status" value="1"/>
</dbReference>
<comment type="caution">
    <text evidence="4">The sequence shown here is derived from an EMBL/GenBank/DDBJ whole genome shotgun (WGS) entry which is preliminary data.</text>
</comment>
<dbReference type="GO" id="GO:0008977">
    <property type="term" value="F:prephenate dehydrogenase (NAD+) activity"/>
    <property type="evidence" value="ECO:0007669"/>
    <property type="project" value="InterPro"/>
</dbReference>
<dbReference type="RefSeq" id="WP_239076949.1">
    <property type="nucleotide sequence ID" value="NZ_BAAAZM010000001.1"/>
</dbReference>
<dbReference type="InterPro" id="IPR003099">
    <property type="entry name" value="Prephen_DH"/>
</dbReference>
<evidence type="ECO:0000256" key="1">
    <source>
        <dbReference type="ARBA" id="ARBA00007964"/>
    </source>
</evidence>
<dbReference type="Proteomes" id="UP000612808">
    <property type="component" value="Unassembled WGS sequence"/>
</dbReference>
<dbReference type="InterPro" id="IPR046825">
    <property type="entry name" value="PDH_C"/>
</dbReference>